<organism evidence="2 3">
    <name type="scientific">Dendryphion nanum</name>
    <dbReference type="NCBI Taxonomy" id="256645"/>
    <lineage>
        <taxon>Eukaryota</taxon>
        <taxon>Fungi</taxon>
        <taxon>Dikarya</taxon>
        <taxon>Ascomycota</taxon>
        <taxon>Pezizomycotina</taxon>
        <taxon>Dothideomycetes</taxon>
        <taxon>Pleosporomycetidae</taxon>
        <taxon>Pleosporales</taxon>
        <taxon>Torulaceae</taxon>
        <taxon>Dendryphion</taxon>
    </lineage>
</organism>
<proteinExistence type="predicted"/>
<dbReference type="AlphaFoldDB" id="A0A9P9DZ37"/>
<feature type="compositionally biased region" description="Basic and acidic residues" evidence="1">
    <location>
        <begin position="205"/>
        <end position="215"/>
    </location>
</feature>
<keyword evidence="3" id="KW-1185">Reference proteome</keyword>
<feature type="region of interest" description="Disordered" evidence="1">
    <location>
        <begin position="84"/>
        <end position="255"/>
    </location>
</feature>
<feature type="compositionally biased region" description="Basic residues" evidence="1">
    <location>
        <begin position="1"/>
        <end position="11"/>
    </location>
</feature>
<dbReference type="OrthoDB" id="5408144at2759"/>
<evidence type="ECO:0000313" key="3">
    <source>
        <dbReference type="Proteomes" id="UP000700596"/>
    </source>
</evidence>
<dbReference type="Proteomes" id="UP000700596">
    <property type="component" value="Unassembled WGS sequence"/>
</dbReference>
<dbReference type="EMBL" id="JAGMWT010000005">
    <property type="protein sequence ID" value="KAH7128410.1"/>
    <property type="molecule type" value="Genomic_DNA"/>
</dbReference>
<feature type="region of interest" description="Disordered" evidence="1">
    <location>
        <begin position="1"/>
        <end position="58"/>
    </location>
</feature>
<evidence type="ECO:0000256" key="1">
    <source>
        <dbReference type="SAM" id="MobiDB-lite"/>
    </source>
</evidence>
<feature type="compositionally biased region" description="Polar residues" evidence="1">
    <location>
        <begin position="165"/>
        <end position="189"/>
    </location>
</feature>
<evidence type="ECO:0000313" key="2">
    <source>
        <dbReference type="EMBL" id="KAH7128410.1"/>
    </source>
</evidence>
<feature type="compositionally biased region" description="Basic and acidic residues" evidence="1">
    <location>
        <begin position="223"/>
        <end position="248"/>
    </location>
</feature>
<protein>
    <submittedName>
        <fullName evidence="2">Uncharacterized protein</fullName>
    </submittedName>
</protein>
<sequence>MTLRTRLRRALTRGSHDEGTGPRPLNKIHSWGHKKEKVVPDPNVYQPGEKMPPLKYRRPVDPLHKKHLESFDFASAWRRRSDHSIYSPMGSRMPSRKTSATTLGRRSIGGRSLRRKSSSRDDACVDSGFGGSISGDTDFPEGVREGSDEEGDVTNVGLSRHPTQDPRSPSSAHPVHHSQSINSSNSRPGTASDRGGPSRLSSTTARREQPFRPEDLEAALKVSHLEMTKEESDRSRSDTPDTTDEKPRRCLRNSI</sequence>
<gene>
    <name evidence="2" type="ORF">B0J11DRAFT_270310</name>
</gene>
<name>A0A9P9DZ37_9PLEO</name>
<comment type="caution">
    <text evidence="2">The sequence shown here is derived from an EMBL/GenBank/DDBJ whole genome shotgun (WGS) entry which is preliminary data.</text>
</comment>
<reference evidence="2" key="1">
    <citation type="journal article" date="2021" name="Nat. Commun.">
        <title>Genetic determinants of endophytism in the Arabidopsis root mycobiome.</title>
        <authorList>
            <person name="Mesny F."/>
            <person name="Miyauchi S."/>
            <person name="Thiergart T."/>
            <person name="Pickel B."/>
            <person name="Atanasova L."/>
            <person name="Karlsson M."/>
            <person name="Huettel B."/>
            <person name="Barry K.W."/>
            <person name="Haridas S."/>
            <person name="Chen C."/>
            <person name="Bauer D."/>
            <person name="Andreopoulos W."/>
            <person name="Pangilinan J."/>
            <person name="LaButti K."/>
            <person name="Riley R."/>
            <person name="Lipzen A."/>
            <person name="Clum A."/>
            <person name="Drula E."/>
            <person name="Henrissat B."/>
            <person name="Kohler A."/>
            <person name="Grigoriev I.V."/>
            <person name="Martin F.M."/>
            <person name="Hacquard S."/>
        </authorList>
    </citation>
    <scope>NUCLEOTIDE SEQUENCE</scope>
    <source>
        <strain evidence="2">MPI-CAGE-CH-0243</strain>
    </source>
</reference>
<accession>A0A9P9DZ37</accession>